<keyword evidence="4" id="KW-0808">Transferase</keyword>
<dbReference type="Gene3D" id="3.40.1190.20">
    <property type="match status" value="1"/>
</dbReference>
<evidence type="ECO:0000256" key="1">
    <source>
        <dbReference type="ARBA" id="ARBA00004948"/>
    </source>
</evidence>
<evidence type="ECO:0000313" key="5">
    <source>
        <dbReference type="Proteomes" id="UP001242480"/>
    </source>
</evidence>
<dbReference type="GO" id="GO:0008902">
    <property type="term" value="F:hydroxymethylpyrimidine kinase activity"/>
    <property type="evidence" value="ECO:0007669"/>
    <property type="project" value="UniProtKB-EC"/>
</dbReference>
<evidence type="ECO:0000256" key="2">
    <source>
        <dbReference type="ARBA" id="ARBA00012135"/>
    </source>
</evidence>
<proteinExistence type="predicted"/>
<dbReference type="Proteomes" id="UP001242480">
    <property type="component" value="Unassembled WGS sequence"/>
</dbReference>
<dbReference type="InterPro" id="IPR004399">
    <property type="entry name" value="HMP/HMP-P_kinase_dom"/>
</dbReference>
<sequence length="274" mass="27251">MSRSTTPIALTIAGSDSGGGAGIQADLKTFAALGVYGASVITAITAQNTLGVRGVHDVPAGMVAAQIAAVLDDLAVGAVKVGMVSRPATVRIIAAALARCPAPVVLDPVMIATSGDRLISDAAVAALRAHLLPLAACLTPNLAEAATLLGADMAADEAAMADQGRRLLALGPKAVLMKGGHADRPEAVDILVTATGIDRFAAARIDSPNLHGTGCTLSSAIAAGLARGLALVEAVGEAKAYLTRAIAAGRTMRVGRGHGPVDHFAGREPIGQGA</sequence>
<dbReference type="RefSeq" id="WP_307267777.1">
    <property type="nucleotide sequence ID" value="NZ_JAUSVX010000001.1"/>
</dbReference>
<dbReference type="PANTHER" id="PTHR20858:SF17">
    <property type="entry name" value="HYDROXYMETHYLPYRIMIDINE_PHOSPHOMETHYLPYRIMIDINE KINASE THI20-RELATED"/>
    <property type="match status" value="1"/>
</dbReference>
<evidence type="ECO:0000259" key="3">
    <source>
        <dbReference type="Pfam" id="PF08543"/>
    </source>
</evidence>
<keyword evidence="5" id="KW-1185">Reference proteome</keyword>
<dbReference type="InterPro" id="IPR013749">
    <property type="entry name" value="PM/HMP-P_kinase-1"/>
</dbReference>
<evidence type="ECO:0000313" key="4">
    <source>
        <dbReference type="EMBL" id="MDQ0467723.1"/>
    </source>
</evidence>
<keyword evidence="4" id="KW-0418">Kinase</keyword>
<feature type="domain" description="Pyridoxamine kinase/Phosphomethylpyrimidine kinase" evidence="3">
    <location>
        <begin position="16"/>
        <end position="262"/>
    </location>
</feature>
<dbReference type="SUPFAM" id="SSF53613">
    <property type="entry name" value="Ribokinase-like"/>
    <property type="match status" value="1"/>
</dbReference>
<reference evidence="4 5" key="1">
    <citation type="submission" date="2023-07" db="EMBL/GenBank/DDBJ databases">
        <title>Genomic Encyclopedia of Type Strains, Phase IV (KMG-IV): sequencing the most valuable type-strain genomes for metagenomic binning, comparative biology and taxonomic classification.</title>
        <authorList>
            <person name="Goeker M."/>
        </authorList>
    </citation>
    <scope>NUCLEOTIDE SEQUENCE [LARGE SCALE GENOMIC DNA]</scope>
    <source>
        <strain evidence="4 5">DSM 19619</strain>
    </source>
</reference>
<gene>
    <name evidence="4" type="ORF">QO011_000718</name>
</gene>
<protein>
    <recommendedName>
        <fullName evidence="2">hydroxymethylpyrimidine kinase</fullName>
        <ecNumber evidence="2">2.7.1.49</ecNumber>
    </recommendedName>
</protein>
<dbReference type="CDD" id="cd01169">
    <property type="entry name" value="HMPP_kinase"/>
    <property type="match status" value="1"/>
</dbReference>
<dbReference type="PANTHER" id="PTHR20858">
    <property type="entry name" value="PHOSPHOMETHYLPYRIMIDINE KINASE"/>
    <property type="match status" value="1"/>
</dbReference>
<dbReference type="InterPro" id="IPR029056">
    <property type="entry name" value="Ribokinase-like"/>
</dbReference>
<dbReference type="EC" id="2.7.1.49" evidence="2"/>
<comment type="pathway">
    <text evidence="1">Cofactor biosynthesis; thiamine diphosphate biosynthesis.</text>
</comment>
<dbReference type="EMBL" id="JAUSVX010000001">
    <property type="protein sequence ID" value="MDQ0467723.1"/>
    <property type="molecule type" value="Genomic_DNA"/>
</dbReference>
<accession>A0ABU0J0D1</accession>
<organism evidence="4 5">
    <name type="scientific">Labrys wisconsinensis</name>
    <dbReference type="NCBI Taxonomy" id="425677"/>
    <lineage>
        <taxon>Bacteria</taxon>
        <taxon>Pseudomonadati</taxon>
        <taxon>Pseudomonadota</taxon>
        <taxon>Alphaproteobacteria</taxon>
        <taxon>Hyphomicrobiales</taxon>
        <taxon>Xanthobacteraceae</taxon>
        <taxon>Labrys</taxon>
    </lineage>
</organism>
<dbReference type="Pfam" id="PF08543">
    <property type="entry name" value="Phos_pyr_kin"/>
    <property type="match status" value="1"/>
</dbReference>
<comment type="caution">
    <text evidence="4">The sequence shown here is derived from an EMBL/GenBank/DDBJ whole genome shotgun (WGS) entry which is preliminary data.</text>
</comment>
<dbReference type="GO" id="GO:0008972">
    <property type="term" value="F:phosphomethylpyrimidine kinase activity"/>
    <property type="evidence" value="ECO:0007669"/>
    <property type="project" value="UniProtKB-EC"/>
</dbReference>
<dbReference type="NCBIfam" id="TIGR00097">
    <property type="entry name" value="HMP-P_kinase"/>
    <property type="match status" value="1"/>
</dbReference>
<name>A0ABU0J0D1_9HYPH</name>